<sequence>MPLIFHLLTHSTACFLNFLICVGPPSPNPCFHPLQPRLYYKY</sequence>
<dbReference type="EMBL" id="GGEC01043430">
    <property type="protein sequence ID" value="MBX23914.1"/>
    <property type="molecule type" value="Transcribed_RNA"/>
</dbReference>
<accession>A0A2P2M114</accession>
<reference evidence="1" key="1">
    <citation type="submission" date="2018-02" db="EMBL/GenBank/DDBJ databases">
        <title>Rhizophora mucronata_Transcriptome.</title>
        <authorList>
            <person name="Meera S.P."/>
            <person name="Sreeshan A."/>
            <person name="Augustine A."/>
        </authorList>
    </citation>
    <scope>NUCLEOTIDE SEQUENCE</scope>
    <source>
        <tissue evidence="1">Leaf</tissue>
    </source>
</reference>
<name>A0A2P2M114_RHIMU</name>
<proteinExistence type="predicted"/>
<protein>
    <submittedName>
        <fullName evidence="1">Uncharacterized protein</fullName>
    </submittedName>
</protein>
<organism evidence="1">
    <name type="scientific">Rhizophora mucronata</name>
    <name type="common">Asiatic mangrove</name>
    <dbReference type="NCBI Taxonomy" id="61149"/>
    <lineage>
        <taxon>Eukaryota</taxon>
        <taxon>Viridiplantae</taxon>
        <taxon>Streptophyta</taxon>
        <taxon>Embryophyta</taxon>
        <taxon>Tracheophyta</taxon>
        <taxon>Spermatophyta</taxon>
        <taxon>Magnoliopsida</taxon>
        <taxon>eudicotyledons</taxon>
        <taxon>Gunneridae</taxon>
        <taxon>Pentapetalae</taxon>
        <taxon>rosids</taxon>
        <taxon>fabids</taxon>
        <taxon>Malpighiales</taxon>
        <taxon>Rhizophoraceae</taxon>
        <taxon>Rhizophora</taxon>
    </lineage>
</organism>
<evidence type="ECO:0000313" key="1">
    <source>
        <dbReference type="EMBL" id="MBX23914.1"/>
    </source>
</evidence>
<dbReference type="AlphaFoldDB" id="A0A2P2M114"/>